<comment type="catalytic activity">
    <reaction evidence="3">
        <text>inosine + phosphate = alpha-D-ribose 1-phosphate + hypoxanthine</text>
        <dbReference type="Rhea" id="RHEA:27646"/>
        <dbReference type="ChEBI" id="CHEBI:17368"/>
        <dbReference type="ChEBI" id="CHEBI:17596"/>
        <dbReference type="ChEBI" id="CHEBI:43474"/>
        <dbReference type="ChEBI" id="CHEBI:57720"/>
        <dbReference type="EC" id="2.4.2.1"/>
    </reaction>
</comment>
<gene>
    <name evidence="3" type="primary">ppnP</name>
    <name evidence="4" type="ORF">ET471_05950</name>
</gene>
<comment type="function">
    <text evidence="3">Catalyzes the phosphorolysis of diverse nucleosides, yielding D-ribose 1-phosphate and the respective free bases. Can use uridine, adenosine, guanosine, cytidine, thymidine, inosine and xanthosine as substrates. Also catalyzes the reverse reactions.</text>
</comment>
<evidence type="ECO:0000313" key="5">
    <source>
        <dbReference type="Proteomes" id="UP000292118"/>
    </source>
</evidence>
<comment type="similarity">
    <text evidence="3">Belongs to the nucleoside phosphorylase PpnP family.</text>
</comment>
<dbReference type="GO" id="GO:0004850">
    <property type="term" value="F:uridine phosphorylase activity"/>
    <property type="evidence" value="ECO:0007669"/>
    <property type="project" value="RHEA"/>
</dbReference>
<dbReference type="EC" id="2.4.2.2" evidence="3"/>
<name>A0A4P6F8L5_9MICO</name>
<dbReference type="GO" id="GO:0004731">
    <property type="term" value="F:purine-nucleoside phosphorylase activity"/>
    <property type="evidence" value="ECO:0007669"/>
    <property type="project" value="UniProtKB-UniRule"/>
</dbReference>
<dbReference type="AlphaFoldDB" id="A0A4P6F8L5"/>
<keyword evidence="5" id="KW-1185">Reference proteome</keyword>
<dbReference type="GO" id="GO:0005829">
    <property type="term" value="C:cytosol"/>
    <property type="evidence" value="ECO:0007669"/>
    <property type="project" value="TreeGrafter"/>
</dbReference>
<dbReference type="Pfam" id="PF06865">
    <property type="entry name" value="Ppnp"/>
    <property type="match status" value="1"/>
</dbReference>
<proteinExistence type="inferred from homology"/>
<dbReference type="SUPFAM" id="SSF51182">
    <property type="entry name" value="RmlC-like cupins"/>
    <property type="match status" value="1"/>
</dbReference>
<organism evidence="4 5">
    <name type="scientific">Xylanimonas protaetiae</name>
    <dbReference type="NCBI Taxonomy" id="2509457"/>
    <lineage>
        <taxon>Bacteria</taxon>
        <taxon>Bacillati</taxon>
        <taxon>Actinomycetota</taxon>
        <taxon>Actinomycetes</taxon>
        <taxon>Micrococcales</taxon>
        <taxon>Promicromonosporaceae</taxon>
        <taxon>Xylanimonas</taxon>
    </lineage>
</organism>
<dbReference type="GO" id="GO:0009032">
    <property type="term" value="F:thymidine phosphorylase activity"/>
    <property type="evidence" value="ECO:0007669"/>
    <property type="project" value="RHEA"/>
</dbReference>
<dbReference type="OrthoDB" id="9793848at2"/>
<evidence type="ECO:0000256" key="2">
    <source>
        <dbReference type="ARBA" id="ARBA00022679"/>
    </source>
</evidence>
<keyword evidence="1 3" id="KW-0328">Glycosyltransferase</keyword>
<evidence type="ECO:0000256" key="1">
    <source>
        <dbReference type="ARBA" id="ARBA00022676"/>
    </source>
</evidence>
<accession>A0A4P6F8L5</accession>
<comment type="catalytic activity">
    <reaction evidence="3">
        <text>cytidine + phosphate = cytosine + alpha-D-ribose 1-phosphate</text>
        <dbReference type="Rhea" id="RHEA:52540"/>
        <dbReference type="ChEBI" id="CHEBI:16040"/>
        <dbReference type="ChEBI" id="CHEBI:17562"/>
        <dbReference type="ChEBI" id="CHEBI:43474"/>
        <dbReference type="ChEBI" id="CHEBI:57720"/>
        <dbReference type="EC" id="2.4.2.2"/>
    </reaction>
</comment>
<dbReference type="InterPro" id="IPR009664">
    <property type="entry name" value="Ppnp"/>
</dbReference>
<dbReference type="RefSeq" id="WP_129187035.1">
    <property type="nucleotide sequence ID" value="NZ_CP035493.1"/>
</dbReference>
<dbReference type="InterPro" id="IPR014710">
    <property type="entry name" value="RmlC-like_jellyroll"/>
</dbReference>
<comment type="catalytic activity">
    <reaction evidence="3">
        <text>xanthosine + phosphate = alpha-D-ribose 1-phosphate + xanthine</text>
        <dbReference type="Rhea" id="RHEA:27638"/>
        <dbReference type="ChEBI" id="CHEBI:17712"/>
        <dbReference type="ChEBI" id="CHEBI:18107"/>
        <dbReference type="ChEBI" id="CHEBI:43474"/>
        <dbReference type="ChEBI" id="CHEBI:57720"/>
        <dbReference type="EC" id="2.4.2.1"/>
    </reaction>
</comment>
<dbReference type="EMBL" id="CP035493">
    <property type="protein sequence ID" value="QAY69637.1"/>
    <property type="molecule type" value="Genomic_DNA"/>
</dbReference>
<dbReference type="KEGG" id="xya:ET471_05950"/>
<dbReference type="EC" id="2.4.2.1" evidence="3"/>
<dbReference type="CDD" id="cd20296">
    <property type="entry name" value="cupin_PpnP-like"/>
    <property type="match status" value="1"/>
</dbReference>
<dbReference type="PANTHER" id="PTHR36540:SF1">
    <property type="entry name" value="PYRIMIDINE_PURINE NUCLEOSIDE PHOSPHORYLASE"/>
    <property type="match status" value="1"/>
</dbReference>
<reference evidence="4 5" key="1">
    <citation type="submission" date="2019-01" db="EMBL/GenBank/DDBJ databases">
        <title>Genome sequencing of strain FW10M-9.</title>
        <authorList>
            <person name="Heo J."/>
            <person name="Kim S.-J."/>
            <person name="Kim J.-S."/>
            <person name="Hong S.-B."/>
            <person name="Kwon S.-W."/>
        </authorList>
    </citation>
    <scope>NUCLEOTIDE SEQUENCE [LARGE SCALE GENOMIC DNA]</scope>
    <source>
        <strain evidence="4 5">FW10M-9</strain>
    </source>
</reference>
<comment type="catalytic activity">
    <reaction evidence="3">
        <text>thymidine + phosphate = 2-deoxy-alpha-D-ribose 1-phosphate + thymine</text>
        <dbReference type="Rhea" id="RHEA:16037"/>
        <dbReference type="ChEBI" id="CHEBI:17748"/>
        <dbReference type="ChEBI" id="CHEBI:17821"/>
        <dbReference type="ChEBI" id="CHEBI:43474"/>
        <dbReference type="ChEBI" id="CHEBI:57259"/>
        <dbReference type="EC" id="2.4.2.2"/>
    </reaction>
</comment>
<comment type="catalytic activity">
    <reaction evidence="3">
        <text>adenosine + phosphate = alpha-D-ribose 1-phosphate + adenine</text>
        <dbReference type="Rhea" id="RHEA:27642"/>
        <dbReference type="ChEBI" id="CHEBI:16335"/>
        <dbReference type="ChEBI" id="CHEBI:16708"/>
        <dbReference type="ChEBI" id="CHEBI:43474"/>
        <dbReference type="ChEBI" id="CHEBI:57720"/>
        <dbReference type="EC" id="2.4.2.1"/>
    </reaction>
</comment>
<dbReference type="InterPro" id="IPR011051">
    <property type="entry name" value="RmlC_Cupin_sf"/>
</dbReference>
<dbReference type="Gene3D" id="2.60.120.10">
    <property type="entry name" value="Jelly Rolls"/>
    <property type="match status" value="1"/>
</dbReference>
<comment type="catalytic activity">
    <reaction evidence="3">
        <text>guanosine + phosphate = alpha-D-ribose 1-phosphate + guanine</text>
        <dbReference type="Rhea" id="RHEA:13233"/>
        <dbReference type="ChEBI" id="CHEBI:16235"/>
        <dbReference type="ChEBI" id="CHEBI:16750"/>
        <dbReference type="ChEBI" id="CHEBI:43474"/>
        <dbReference type="ChEBI" id="CHEBI:57720"/>
        <dbReference type="EC" id="2.4.2.1"/>
    </reaction>
</comment>
<keyword evidence="2 3" id="KW-0808">Transferase</keyword>
<dbReference type="PANTHER" id="PTHR36540">
    <property type="entry name" value="PYRIMIDINE/PURINE NUCLEOSIDE PHOSPHORYLASE"/>
    <property type="match status" value="1"/>
</dbReference>
<protein>
    <recommendedName>
        <fullName evidence="3">Pyrimidine/purine nucleoside phosphorylase</fullName>
        <ecNumber evidence="3">2.4.2.1</ecNumber>
        <ecNumber evidence="3">2.4.2.2</ecNumber>
    </recommendedName>
    <alternativeName>
        <fullName evidence="3">Adenosine phosphorylase</fullName>
    </alternativeName>
    <alternativeName>
        <fullName evidence="3">Cytidine phosphorylase</fullName>
    </alternativeName>
    <alternativeName>
        <fullName evidence="3">Guanosine phosphorylase</fullName>
    </alternativeName>
    <alternativeName>
        <fullName evidence="3">Inosine phosphorylase</fullName>
    </alternativeName>
    <alternativeName>
        <fullName evidence="3">Thymidine phosphorylase</fullName>
    </alternativeName>
    <alternativeName>
        <fullName evidence="3">Uridine phosphorylase</fullName>
    </alternativeName>
    <alternativeName>
        <fullName evidence="3">Xanthosine phosphorylase</fullName>
    </alternativeName>
</protein>
<evidence type="ECO:0000256" key="3">
    <source>
        <dbReference type="HAMAP-Rule" id="MF_01537"/>
    </source>
</evidence>
<sequence length="102" mass="10804">MAYENVTLDPTANVYFDGRCVSHTFFLADGTRKSAGVILPSELTFGTAAPEVMELHSGACRVRLAGADVWTSYAGGDTFSVPGDSSFEIAVAEAVSYVCHYG</sequence>
<dbReference type="Proteomes" id="UP000292118">
    <property type="component" value="Chromosome"/>
</dbReference>
<dbReference type="HAMAP" id="MF_01537">
    <property type="entry name" value="Nucleos_phosphorylase_PpnP"/>
    <property type="match status" value="1"/>
</dbReference>
<dbReference type="GO" id="GO:0047975">
    <property type="term" value="F:guanosine phosphorylase activity"/>
    <property type="evidence" value="ECO:0007669"/>
    <property type="project" value="RHEA"/>
</dbReference>
<comment type="catalytic activity">
    <reaction evidence="3">
        <text>uridine + phosphate = alpha-D-ribose 1-phosphate + uracil</text>
        <dbReference type="Rhea" id="RHEA:24388"/>
        <dbReference type="ChEBI" id="CHEBI:16704"/>
        <dbReference type="ChEBI" id="CHEBI:17568"/>
        <dbReference type="ChEBI" id="CHEBI:43474"/>
        <dbReference type="ChEBI" id="CHEBI:57720"/>
        <dbReference type="EC" id="2.4.2.2"/>
    </reaction>
</comment>
<evidence type="ECO:0000313" key="4">
    <source>
        <dbReference type="EMBL" id="QAY69637.1"/>
    </source>
</evidence>
<comment type="catalytic activity">
    <reaction evidence="3">
        <text>a purine D-ribonucleoside + phosphate = a purine nucleobase + alpha-D-ribose 1-phosphate</text>
        <dbReference type="Rhea" id="RHEA:19805"/>
        <dbReference type="ChEBI" id="CHEBI:26386"/>
        <dbReference type="ChEBI" id="CHEBI:43474"/>
        <dbReference type="ChEBI" id="CHEBI:57720"/>
        <dbReference type="ChEBI" id="CHEBI:142355"/>
        <dbReference type="EC" id="2.4.2.1"/>
    </reaction>
</comment>